<name>A0A0M8MUU9_9BASI</name>
<evidence type="ECO:0000313" key="3">
    <source>
        <dbReference type="EMBL" id="KOS14220.1"/>
    </source>
</evidence>
<evidence type="ECO:0000256" key="2">
    <source>
        <dbReference type="SAM" id="Phobius"/>
    </source>
</evidence>
<reference evidence="3 4" key="1">
    <citation type="submission" date="2015-07" db="EMBL/GenBank/DDBJ databases">
        <title>Draft Genome Sequence of Malassezia furfur CBS1878 and Malassezia pachydermatis CBS1879.</title>
        <authorList>
            <person name="Triana S."/>
            <person name="Ohm R."/>
            <person name="Gonzalez A."/>
            <person name="DeCock H."/>
            <person name="Restrepo S."/>
            <person name="Celis A."/>
        </authorList>
    </citation>
    <scope>NUCLEOTIDE SEQUENCE [LARGE SCALE GENOMIC DNA]</scope>
    <source>
        <strain evidence="3 4">CBS 1879</strain>
    </source>
</reference>
<dbReference type="Proteomes" id="UP000037751">
    <property type="component" value="Unassembled WGS sequence"/>
</dbReference>
<keyword evidence="2" id="KW-0472">Membrane</keyword>
<dbReference type="AlphaFoldDB" id="A0A0M8MUU9"/>
<keyword evidence="2" id="KW-1133">Transmembrane helix</keyword>
<evidence type="ECO:0000313" key="4">
    <source>
        <dbReference type="Proteomes" id="UP000037751"/>
    </source>
</evidence>
<proteinExistence type="predicted"/>
<feature type="transmembrane region" description="Helical" evidence="2">
    <location>
        <begin position="88"/>
        <end position="110"/>
    </location>
</feature>
<dbReference type="GeneID" id="28730595"/>
<dbReference type="EMBL" id="LGAV01000004">
    <property type="protein sequence ID" value="KOS14220.1"/>
    <property type="molecule type" value="Genomic_DNA"/>
</dbReference>
<feature type="transmembrane region" description="Helical" evidence="2">
    <location>
        <begin position="47"/>
        <end position="66"/>
    </location>
</feature>
<feature type="region of interest" description="Disordered" evidence="1">
    <location>
        <begin position="265"/>
        <end position="287"/>
    </location>
</feature>
<organism evidence="3 4">
    <name type="scientific">Malassezia pachydermatis</name>
    <dbReference type="NCBI Taxonomy" id="77020"/>
    <lineage>
        <taxon>Eukaryota</taxon>
        <taxon>Fungi</taxon>
        <taxon>Dikarya</taxon>
        <taxon>Basidiomycota</taxon>
        <taxon>Ustilaginomycotina</taxon>
        <taxon>Malasseziomycetes</taxon>
        <taxon>Malasseziales</taxon>
        <taxon>Malasseziaceae</taxon>
        <taxon>Malassezia</taxon>
    </lineage>
</organism>
<gene>
    <name evidence="3" type="ORF">Malapachy_4268</name>
</gene>
<protein>
    <submittedName>
        <fullName evidence="3">Uncharacterized protein</fullName>
    </submittedName>
</protein>
<keyword evidence="2" id="KW-0812">Transmembrane</keyword>
<dbReference type="VEuPathDB" id="FungiDB:Malapachy_4268"/>
<evidence type="ECO:0000256" key="1">
    <source>
        <dbReference type="SAM" id="MobiDB-lite"/>
    </source>
</evidence>
<sequence length="319" mass="36313">MWLRRTVCQLGVGVRIGARFASSKASMPLREQPRVIYRGGPYMRKGWFYLAGTCFVLAGVNFGLFIRDFLVWPLFPDEGEEPELVTPMIRYTAAGGTFLVASLCGMYFWYAPSRMVTRLTVYPKTQMLGVRTAAPPPSRWLPASIAARPYFQRAGPLSETDQKERLVPLEAVYRLQGSAVGSEMHEWNELVKKKDHVPTSVLSKLQKYNATATKYDQQETLMLRIADARLAFQLGASPYRTTLLQQPPERGIKAFWRQTMRGRTDWSPPTASYEPTPAEDAVQKQRTAHVDTEPWFLDRANFDQLFPLDASRYKKKTSA</sequence>
<dbReference type="OrthoDB" id="2545226at2759"/>
<comment type="caution">
    <text evidence="3">The sequence shown here is derived from an EMBL/GenBank/DDBJ whole genome shotgun (WGS) entry which is preliminary data.</text>
</comment>
<keyword evidence="4" id="KW-1185">Reference proteome</keyword>
<accession>A0A0M8MUU9</accession>
<dbReference type="RefSeq" id="XP_017991852.1">
    <property type="nucleotide sequence ID" value="XM_018138719.1"/>
</dbReference>